<accession>A0A1I2T4P9</accession>
<dbReference type="Proteomes" id="UP000199642">
    <property type="component" value="Unassembled WGS sequence"/>
</dbReference>
<dbReference type="EMBL" id="FOPC01000005">
    <property type="protein sequence ID" value="SFG57436.1"/>
    <property type="molecule type" value="Genomic_DNA"/>
</dbReference>
<dbReference type="GO" id="GO:0005829">
    <property type="term" value="C:cytosol"/>
    <property type="evidence" value="ECO:0007669"/>
    <property type="project" value="TreeGrafter"/>
</dbReference>
<dbReference type="STRING" id="435880.SAMN04487988_105117"/>
<keyword evidence="2" id="KW-0808">Transferase</keyword>
<keyword evidence="6" id="KW-1185">Reference proteome</keyword>
<evidence type="ECO:0000313" key="5">
    <source>
        <dbReference type="EMBL" id="SFG57436.1"/>
    </source>
</evidence>
<dbReference type="InterPro" id="IPR052028">
    <property type="entry name" value="HipA_Ser/Thr_kinase"/>
</dbReference>
<dbReference type="AlphaFoldDB" id="A0A1I2T4P9"/>
<feature type="domain" description="HipA-like C-terminal" evidence="4">
    <location>
        <begin position="64"/>
        <end position="285"/>
    </location>
</feature>
<dbReference type="RefSeq" id="WP_092790708.1">
    <property type="nucleotide sequence ID" value="NZ_FOPC01000005.1"/>
</dbReference>
<organism evidence="5 6">
    <name type="scientific">Algoriphagus hitonicola</name>
    <dbReference type="NCBI Taxonomy" id="435880"/>
    <lineage>
        <taxon>Bacteria</taxon>
        <taxon>Pseudomonadati</taxon>
        <taxon>Bacteroidota</taxon>
        <taxon>Cytophagia</taxon>
        <taxon>Cytophagales</taxon>
        <taxon>Cyclobacteriaceae</taxon>
        <taxon>Algoriphagus</taxon>
    </lineage>
</organism>
<name>A0A1I2T4P9_9BACT</name>
<sequence length="320" mass="37083">MKNKCLYCYNEIDSGELNTKAGLKGYHEKCSKKFFGKITPPELDFDEDQILELAEQVIKSQKTVTGVQPKLSLGLSENSTTPERFTIVGLWGEYILKPQTTNYKNLPEIEDLTMHLAEISRLKTVEHSLIRLKSGQLAYITKRIDRKKGKKYHMEDMCQITERMTEHKYNGSYEQIAKAIKKYAENPGLDVTDFFELVIFSFLTGNNDMHLKNFSLLKKNSTYELCPAYDLLSSELVVEDDNEDLALNLNGKKKKIKKEDFEIAMTGAGLEQKVIENIFKKYKRLIPKWARFIDQSFLSKSMKEEYKDLIQRKSVQIKLD</sequence>
<evidence type="ECO:0000256" key="1">
    <source>
        <dbReference type="ARBA" id="ARBA00010164"/>
    </source>
</evidence>
<reference evidence="6" key="1">
    <citation type="submission" date="2016-10" db="EMBL/GenBank/DDBJ databases">
        <authorList>
            <person name="Varghese N."/>
            <person name="Submissions S."/>
        </authorList>
    </citation>
    <scope>NUCLEOTIDE SEQUENCE [LARGE SCALE GENOMIC DNA]</scope>
    <source>
        <strain evidence="6">DSM 19315</strain>
    </source>
</reference>
<evidence type="ECO:0000259" key="4">
    <source>
        <dbReference type="Pfam" id="PF07804"/>
    </source>
</evidence>
<evidence type="ECO:0000256" key="2">
    <source>
        <dbReference type="ARBA" id="ARBA00022679"/>
    </source>
</evidence>
<keyword evidence="3 5" id="KW-0418">Kinase</keyword>
<dbReference type="OrthoDB" id="9805913at2"/>
<dbReference type="PANTHER" id="PTHR37419:SF1">
    <property type="entry name" value="SERINE_THREONINE-PROTEIN KINASE TOXIN HIPA"/>
    <property type="match status" value="1"/>
</dbReference>
<protein>
    <submittedName>
        <fullName evidence="5">Serine/threonine-protein kinase HipA</fullName>
    </submittedName>
</protein>
<dbReference type="Pfam" id="PF07804">
    <property type="entry name" value="HipA_C"/>
    <property type="match status" value="1"/>
</dbReference>
<dbReference type="GO" id="GO:0004674">
    <property type="term" value="F:protein serine/threonine kinase activity"/>
    <property type="evidence" value="ECO:0007669"/>
    <property type="project" value="TreeGrafter"/>
</dbReference>
<evidence type="ECO:0000256" key="3">
    <source>
        <dbReference type="ARBA" id="ARBA00022777"/>
    </source>
</evidence>
<proteinExistence type="inferred from homology"/>
<gene>
    <name evidence="5" type="ORF">SAMN04487988_105117</name>
</gene>
<comment type="similarity">
    <text evidence="1">Belongs to the HipA Ser/Thr kinase family.</text>
</comment>
<evidence type="ECO:0000313" key="6">
    <source>
        <dbReference type="Proteomes" id="UP000199642"/>
    </source>
</evidence>
<dbReference type="InterPro" id="IPR012893">
    <property type="entry name" value="HipA-like_C"/>
</dbReference>
<dbReference type="Gene3D" id="1.10.1070.20">
    <property type="match status" value="1"/>
</dbReference>
<dbReference type="PANTHER" id="PTHR37419">
    <property type="entry name" value="SERINE/THREONINE-PROTEIN KINASE TOXIN HIPA"/>
    <property type="match status" value="1"/>
</dbReference>